<dbReference type="OMA" id="LENIMGA"/>
<dbReference type="CDD" id="cd06222">
    <property type="entry name" value="RNase_H_like"/>
    <property type="match status" value="1"/>
</dbReference>
<dbReference type="Pfam" id="PF13456">
    <property type="entry name" value="RVT_3"/>
    <property type="match status" value="1"/>
</dbReference>
<dbReference type="EnsemblPlants" id="QL01p036379:mrna">
    <property type="protein sequence ID" value="QL01p036379:mrna:CDS:1"/>
    <property type="gene ID" value="QL01p036379"/>
</dbReference>
<keyword evidence="3" id="KW-1185">Reference proteome</keyword>
<dbReference type="InterPro" id="IPR026960">
    <property type="entry name" value="RVT-Znf"/>
</dbReference>
<dbReference type="GO" id="GO:0004523">
    <property type="term" value="F:RNA-DNA hybrid ribonuclease activity"/>
    <property type="evidence" value="ECO:0007669"/>
    <property type="project" value="InterPro"/>
</dbReference>
<sequence length="768" mass="86750">MVNTRGPILIAKLFQLGFLALLSTVSYSILVNGEPKGLIHPSRGIRQGDPISPFLFLLCTEGFHGLLSQAAAHGDIRGYSLSRNSPRLTHLFFADDSLLFCRSTIQECQKILEILDTYGRCSGQQINRNKTTIFFSKSTDEDTRNHIKLALGVEEIRQYEKYLGLPSLVGKNKKASFNYIKERVWRKIQGWKEKLLSQAGREILIKAVVQAIPSYTMNCFKLPLGLCAEIESLIRKFWWGQKGDRRKIHWVKWETLCLPKSEGGMGFKDLALFNDALLAKQAWRLLHNQNSLFYRVFKSKFFPDCSILEASNSHSGSYAWQSILKGRDVLLKGARWRVGSGESISVWLDAWLPSLEHPRIQSHIVEGFEDIKVKDLIEPETHSWDDNLIQGLFNNQEVNLIKSIPLCTTPVTDTITWPFNASGSYTVKSGYKFLAKGELHNQSTTPSDHNSELWKLIWSLEVPNKIKNFVWRSSRDAIPVKKNLKKRKILNDDICEQCGQAEESVLHAVWECSKLSPIWDAVPDSACRQTHSFANIKDLLLYVSKAGSKVDLLVAIMWNIWYRRNQLRLNKDYPISQVLQTAQQCLLAYTKENRVQRTQMNSPTPTRVAWHPPPDGCVKINFDGATFKDINKAGLGIVIRDGFGQVMASLSEQIQLPYSSDLVEAMAAAKAIYFAAELGFSSYVLEGDSELIIKALKKEEDSLAPFGHILAAAKTSTDVSCISFSHIRRLGNSVAHNLAKHARHVAGLKVWMEDVPPHLYHVLLTDLG</sequence>
<dbReference type="Proteomes" id="UP000594261">
    <property type="component" value="Chromosome 1"/>
</dbReference>
<dbReference type="AlphaFoldDB" id="A0A7N2KPS3"/>
<proteinExistence type="predicted"/>
<dbReference type="SUPFAM" id="SSF53098">
    <property type="entry name" value="Ribonuclease H-like"/>
    <property type="match status" value="1"/>
</dbReference>
<reference evidence="2 3" key="1">
    <citation type="journal article" date="2016" name="G3 (Bethesda)">
        <title>First Draft Assembly and Annotation of the Genome of a California Endemic Oak Quercus lobata Nee (Fagaceae).</title>
        <authorList>
            <person name="Sork V.L."/>
            <person name="Fitz-Gibbon S.T."/>
            <person name="Puiu D."/>
            <person name="Crepeau M."/>
            <person name="Gugger P.F."/>
            <person name="Sherman R."/>
            <person name="Stevens K."/>
            <person name="Langley C.H."/>
            <person name="Pellegrini M."/>
            <person name="Salzberg S.L."/>
        </authorList>
    </citation>
    <scope>NUCLEOTIDE SEQUENCE [LARGE SCALE GENOMIC DNA]</scope>
    <source>
        <strain evidence="2 3">cv. SW786</strain>
    </source>
</reference>
<dbReference type="SUPFAM" id="SSF56672">
    <property type="entry name" value="DNA/RNA polymerases"/>
    <property type="match status" value="1"/>
</dbReference>
<dbReference type="PANTHER" id="PTHR33116:SF86">
    <property type="entry name" value="REVERSE TRANSCRIPTASE DOMAIN-CONTAINING PROTEIN"/>
    <property type="match status" value="1"/>
</dbReference>
<organism evidence="2 3">
    <name type="scientific">Quercus lobata</name>
    <name type="common">Valley oak</name>
    <dbReference type="NCBI Taxonomy" id="97700"/>
    <lineage>
        <taxon>Eukaryota</taxon>
        <taxon>Viridiplantae</taxon>
        <taxon>Streptophyta</taxon>
        <taxon>Embryophyta</taxon>
        <taxon>Tracheophyta</taxon>
        <taxon>Spermatophyta</taxon>
        <taxon>Magnoliopsida</taxon>
        <taxon>eudicotyledons</taxon>
        <taxon>Gunneridae</taxon>
        <taxon>Pentapetalae</taxon>
        <taxon>rosids</taxon>
        <taxon>fabids</taxon>
        <taxon>Fagales</taxon>
        <taxon>Fagaceae</taxon>
        <taxon>Quercus</taxon>
    </lineage>
</organism>
<feature type="domain" description="Reverse transcriptase" evidence="1">
    <location>
        <begin position="1"/>
        <end position="167"/>
    </location>
</feature>
<reference evidence="2" key="2">
    <citation type="submission" date="2021-01" db="UniProtKB">
        <authorList>
            <consortium name="EnsemblPlants"/>
        </authorList>
    </citation>
    <scope>IDENTIFICATION</scope>
</reference>
<dbReference type="Gene3D" id="3.30.420.10">
    <property type="entry name" value="Ribonuclease H-like superfamily/Ribonuclease H"/>
    <property type="match status" value="1"/>
</dbReference>
<dbReference type="InterPro" id="IPR036397">
    <property type="entry name" value="RNaseH_sf"/>
</dbReference>
<protein>
    <recommendedName>
        <fullName evidence="1">Reverse transcriptase domain-containing protein</fullName>
    </recommendedName>
</protein>
<evidence type="ECO:0000259" key="1">
    <source>
        <dbReference type="PROSITE" id="PS50878"/>
    </source>
</evidence>
<dbReference type="Pfam" id="PF00078">
    <property type="entry name" value="RVT_1"/>
    <property type="match status" value="1"/>
</dbReference>
<dbReference type="InterPro" id="IPR012337">
    <property type="entry name" value="RNaseH-like_sf"/>
</dbReference>
<dbReference type="InterPro" id="IPR000477">
    <property type="entry name" value="RT_dom"/>
</dbReference>
<dbReference type="Pfam" id="PF13966">
    <property type="entry name" value="zf-RVT"/>
    <property type="match status" value="1"/>
</dbReference>
<dbReference type="InterPro" id="IPR002156">
    <property type="entry name" value="RNaseH_domain"/>
</dbReference>
<evidence type="ECO:0000313" key="2">
    <source>
        <dbReference type="EnsemblPlants" id="QL01p036379:mrna:CDS:1"/>
    </source>
</evidence>
<accession>A0A7N2KPS3</accession>
<dbReference type="EMBL" id="LRBV02000001">
    <property type="status" value="NOT_ANNOTATED_CDS"/>
    <property type="molecule type" value="Genomic_DNA"/>
</dbReference>
<name>A0A7N2KPS3_QUELO</name>
<dbReference type="PROSITE" id="PS50878">
    <property type="entry name" value="RT_POL"/>
    <property type="match status" value="1"/>
</dbReference>
<dbReference type="GO" id="GO:0003676">
    <property type="term" value="F:nucleic acid binding"/>
    <property type="evidence" value="ECO:0007669"/>
    <property type="project" value="InterPro"/>
</dbReference>
<dbReference type="InterPro" id="IPR043502">
    <property type="entry name" value="DNA/RNA_pol_sf"/>
</dbReference>
<dbReference type="Gramene" id="QL01p036379:mrna">
    <property type="protein sequence ID" value="QL01p036379:mrna:CDS:1"/>
    <property type="gene ID" value="QL01p036379"/>
</dbReference>
<dbReference type="InterPro" id="IPR044730">
    <property type="entry name" value="RNase_H-like_dom_plant"/>
</dbReference>
<dbReference type="PANTHER" id="PTHR33116">
    <property type="entry name" value="REVERSE TRANSCRIPTASE ZINC-BINDING DOMAIN-CONTAINING PROTEIN-RELATED-RELATED"/>
    <property type="match status" value="1"/>
</dbReference>
<evidence type="ECO:0000313" key="3">
    <source>
        <dbReference type="Proteomes" id="UP000594261"/>
    </source>
</evidence>
<dbReference type="InParanoid" id="A0A7N2KPS3"/>